<comment type="similarity">
    <text evidence="2 4">Belongs to the peptidase S10 family.</text>
</comment>
<protein>
    <recommendedName>
        <fullName evidence="4">Carboxypeptidase</fullName>
        <ecNumber evidence="4">3.4.16.-</ecNumber>
    </recommendedName>
</protein>
<dbReference type="KEGG" id="pavi:110765474"/>
<dbReference type="AlphaFoldDB" id="A0A6P5TAM0"/>
<dbReference type="Pfam" id="PF00450">
    <property type="entry name" value="Peptidase_S10"/>
    <property type="match status" value="1"/>
</dbReference>
<evidence type="ECO:0000313" key="6">
    <source>
        <dbReference type="RefSeq" id="XP_021824303.1"/>
    </source>
</evidence>
<dbReference type="GO" id="GO:0004185">
    <property type="term" value="F:serine-type carboxypeptidase activity"/>
    <property type="evidence" value="ECO:0007669"/>
    <property type="project" value="UniProtKB-UniRule"/>
</dbReference>
<keyword evidence="3" id="KW-0964">Secreted</keyword>
<gene>
    <name evidence="6" type="primary">LOC110765474</name>
</gene>
<dbReference type="EC" id="3.4.16.-" evidence="4"/>
<evidence type="ECO:0000313" key="5">
    <source>
        <dbReference type="Proteomes" id="UP000515124"/>
    </source>
</evidence>
<proteinExistence type="inferred from homology"/>
<organism evidence="5 6">
    <name type="scientific">Prunus avium</name>
    <name type="common">Cherry</name>
    <name type="synonym">Cerasus avium</name>
    <dbReference type="NCBI Taxonomy" id="42229"/>
    <lineage>
        <taxon>Eukaryota</taxon>
        <taxon>Viridiplantae</taxon>
        <taxon>Streptophyta</taxon>
        <taxon>Embryophyta</taxon>
        <taxon>Tracheophyta</taxon>
        <taxon>Spermatophyta</taxon>
        <taxon>Magnoliopsida</taxon>
        <taxon>eudicotyledons</taxon>
        <taxon>Gunneridae</taxon>
        <taxon>Pentapetalae</taxon>
        <taxon>rosids</taxon>
        <taxon>fabids</taxon>
        <taxon>Rosales</taxon>
        <taxon>Rosaceae</taxon>
        <taxon>Amygdaloideae</taxon>
        <taxon>Amygdaleae</taxon>
        <taxon>Prunus</taxon>
    </lineage>
</organism>
<dbReference type="GO" id="GO:0005576">
    <property type="term" value="C:extracellular region"/>
    <property type="evidence" value="ECO:0007669"/>
    <property type="project" value="UniProtKB-SubCell"/>
</dbReference>
<keyword evidence="4" id="KW-0378">Hydrolase</keyword>
<evidence type="ECO:0000256" key="1">
    <source>
        <dbReference type="ARBA" id="ARBA00004613"/>
    </source>
</evidence>
<dbReference type="GeneID" id="110765474"/>
<dbReference type="SUPFAM" id="SSF53474">
    <property type="entry name" value="alpha/beta-Hydrolases"/>
    <property type="match status" value="1"/>
</dbReference>
<evidence type="ECO:0000256" key="2">
    <source>
        <dbReference type="ARBA" id="ARBA00009431"/>
    </source>
</evidence>
<keyword evidence="5" id="KW-1185">Reference proteome</keyword>
<dbReference type="RefSeq" id="XP_021824303.1">
    <property type="nucleotide sequence ID" value="XM_021968611.1"/>
</dbReference>
<dbReference type="InterPro" id="IPR018202">
    <property type="entry name" value="Ser_caboxypep_ser_AS"/>
</dbReference>
<dbReference type="PRINTS" id="PR00724">
    <property type="entry name" value="CRBOXYPTASEC"/>
</dbReference>
<reference evidence="6" key="1">
    <citation type="submission" date="2025-08" db="UniProtKB">
        <authorList>
            <consortium name="RefSeq"/>
        </authorList>
    </citation>
    <scope>IDENTIFICATION</scope>
</reference>
<dbReference type="GO" id="GO:0006508">
    <property type="term" value="P:proteolysis"/>
    <property type="evidence" value="ECO:0007669"/>
    <property type="project" value="UniProtKB-KW"/>
</dbReference>
<sequence>MESTTPKLLLKLILLLSVSGFLLFQLLPLAFLLHIPPLSSPASIINSNPSSLFPKEAYPTKSGYLPVNSTTASSIFYTFYEAQSLLLPDLSQTPLIIWLQGGPGCSSLFGNFMEMGPWHVNLHNHHNHRQLPSFVLEPNPGAWNRVFGLLFLDNPIGSGFSIASEAEEIPRDQLAIAKHLYIAITKFIELDPILFKSRPVYIAGESYAGKFVPAIGYYILKKNDELMMPDHDHDQSQILIHLGGVAIGNGLIDPVTQVATHADNAYFSGLINERQRIELEWHQQEAIRLAKMRHWRQATTARHQVVDMLRYMTGLPTLYDYSKKAPYHKTQWVTDFLHNQRVKKVLGVKESAVFRNCSHVVKVALYEDNMKSVKYMVELLVKRSKVLLYQGQFDLWDGVYSTEAWVKTLQWEEIGNFLSADRKVWKVNGDELSGYVQKWESLSHVVISRAGHLVPADQPLNSQAMIEGWILETGLFSNVQSWFP</sequence>
<dbReference type="Gene3D" id="3.40.50.1820">
    <property type="entry name" value="alpha/beta hydrolase"/>
    <property type="match status" value="1"/>
</dbReference>
<dbReference type="Proteomes" id="UP000515124">
    <property type="component" value="Unplaced"/>
</dbReference>
<dbReference type="PANTHER" id="PTHR11802:SF454">
    <property type="entry name" value="SERINE CARBOXYPEPTIDASE-LIKE 50"/>
    <property type="match status" value="1"/>
</dbReference>
<dbReference type="InterPro" id="IPR029058">
    <property type="entry name" value="AB_hydrolase_fold"/>
</dbReference>
<keyword evidence="4" id="KW-0645">Protease</keyword>
<accession>A0A6P5TAM0</accession>
<name>A0A6P5TAM0_PRUAV</name>
<comment type="subcellular location">
    <subcellularLocation>
        <location evidence="1">Secreted</location>
    </subcellularLocation>
</comment>
<dbReference type="InterPro" id="IPR001563">
    <property type="entry name" value="Peptidase_S10"/>
</dbReference>
<evidence type="ECO:0000256" key="3">
    <source>
        <dbReference type="ARBA" id="ARBA00022525"/>
    </source>
</evidence>
<dbReference type="PROSITE" id="PS00131">
    <property type="entry name" value="CARBOXYPEPT_SER_SER"/>
    <property type="match status" value="1"/>
</dbReference>
<dbReference type="PANTHER" id="PTHR11802">
    <property type="entry name" value="SERINE PROTEASE FAMILY S10 SERINE CARBOXYPEPTIDASE"/>
    <property type="match status" value="1"/>
</dbReference>
<keyword evidence="4" id="KW-0121">Carboxypeptidase</keyword>
<evidence type="ECO:0000256" key="4">
    <source>
        <dbReference type="RuleBase" id="RU361156"/>
    </source>
</evidence>